<dbReference type="WBParaSite" id="PDA_v2.g13364.t1">
    <property type="protein sequence ID" value="PDA_v2.g13364.t1"/>
    <property type="gene ID" value="PDA_v2.g13364"/>
</dbReference>
<reference evidence="4" key="1">
    <citation type="submission" date="2022-11" db="UniProtKB">
        <authorList>
            <consortium name="WormBaseParasite"/>
        </authorList>
    </citation>
    <scope>IDENTIFICATION</scope>
</reference>
<protein>
    <submittedName>
        <fullName evidence="4">Uncharacterized protein</fullName>
    </submittedName>
</protein>
<keyword evidence="3" id="KW-1185">Reference proteome</keyword>
<accession>A0A914P617</accession>
<keyword evidence="2" id="KW-0472">Membrane</keyword>
<feature type="region of interest" description="Disordered" evidence="1">
    <location>
        <begin position="115"/>
        <end position="134"/>
    </location>
</feature>
<dbReference type="AlphaFoldDB" id="A0A914P617"/>
<organism evidence="3 4">
    <name type="scientific">Panagrolaimus davidi</name>
    <dbReference type="NCBI Taxonomy" id="227884"/>
    <lineage>
        <taxon>Eukaryota</taxon>
        <taxon>Metazoa</taxon>
        <taxon>Ecdysozoa</taxon>
        <taxon>Nematoda</taxon>
        <taxon>Chromadorea</taxon>
        <taxon>Rhabditida</taxon>
        <taxon>Tylenchina</taxon>
        <taxon>Panagrolaimomorpha</taxon>
        <taxon>Panagrolaimoidea</taxon>
        <taxon>Panagrolaimidae</taxon>
        <taxon>Panagrolaimus</taxon>
    </lineage>
</organism>
<keyword evidence="2" id="KW-1133">Transmembrane helix</keyword>
<evidence type="ECO:0000256" key="2">
    <source>
        <dbReference type="SAM" id="Phobius"/>
    </source>
</evidence>
<keyword evidence="2" id="KW-0812">Transmembrane</keyword>
<dbReference type="Proteomes" id="UP000887578">
    <property type="component" value="Unplaced"/>
</dbReference>
<evidence type="ECO:0000313" key="4">
    <source>
        <dbReference type="WBParaSite" id="PDA_v2.g13364.t1"/>
    </source>
</evidence>
<sequence>MGSVWLEPFVCKRPDLFDGPLFCIHDSLVDHEFSRAVVPTSLPFPTVSTIPEVAAASTVNIADLFMLLLLFISTISLMIISFFVGKVYRKVHRPVQIIQSRSIIRNAPDVPPASALQRTVSTSTPPENASTSAV</sequence>
<proteinExistence type="predicted"/>
<name>A0A914P617_9BILA</name>
<feature type="transmembrane region" description="Helical" evidence="2">
    <location>
        <begin position="64"/>
        <end position="84"/>
    </location>
</feature>
<evidence type="ECO:0000256" key="1">
    <source>
        <dbReference type="SAM" id="MobiDB-lite"/>
    </source>
</evidence>
<feature type="compositionally biased region" description="Polar residues" evidence="1">
    <location>
        <begin position="116"/>
        <end position="134"/>
    </location>
</feature>
<evidence type="ECO:0000313" key="3">
    <source>
        <dbReference type="Proteomes" id="UP000887578"/>
    </source>
</evidence>